<dbReference type="Proteomes" id="UP001293593">
    <property type="component" value="Unassembled WGS sequence"/>
</dbReference>
<dbReference type="PANTHER" id="PTHR47123">
    <property type="entry name" value="F-BOX PROTEIN SKIP23"/>
    <property type="match status" value="1"/>
</dbReference>
<evidence type="ECO:0000313" key="2">
    <source>
        <dbReference type="EMBL" id="KAK4282812.1"/>
    </source>
</evidence>
<dbReference type="EMBL" id="JAWXYG010000002">
    <property type="protein sequence ID" value="KAK4282812.1"/>
    <property type="molecule type" value="Genomic_DNA"/>
</dbReference>
<dbReference type="PANTHER" id="PTHR47123:SF3">
    <property type="entry name" value="DUF295 DOMAIN-CONTAINING PROTEIN"/>
    <property type="match status" value="1"/>
</dbReference>
<dbReference type="Pfam" id="PF03478">
    <property type="entry name" value="Beta-prop_KIB1-4"/>
    <property type="match status" value="1"/>
</dbReference>
<protein>
    <recommendedName>
        <fullName evidence="1">KIB1-4 beta-propeller domain-containing protein</fullName>
    </recommendedName>
</protein>
<evidence type="ECO:0000313" key="3">
    <source>
        <dbReference type="Proteomes" id="UP001293593"/>
    </source>
</evidence>
<proteinExistence type="predicted"/>
<dbReference type="InterPro" id="IPR051304">
    <property type="entry name" value="SCF_F-box_domain"/>
</dbReference>
<gene>
    <name evidence="2" type="ORF">QN277_014141</name>
</gene>
<evidence type="ECO:0000259" key="1">
    <source>
        <dbReference type="Pfam" id="PF03478"/>
    </source>
</evidence>
<dbReference type="InterPro" id="IPR005174">
    <property type="entry name" value="KIB1-4_b-propeller"/>
</dbReference>
<organism evidence="2 3">
    <name type="scientific">Acacia crassicarpa</name>
    <name type="common">northern wattle</name>
    <dbReference type="NCBI Taxonomy" id="499986"/>
    <lineage>
        <taxon>Eukaryota</taxon>
        <taxon>Viridiplantae</taxon>
        <taxon>Streptophyta</taxon>
        <taxon>Embryophyta</taxon>
        <taxon>Tracheophyta</taxon>
        <taxon>Spermatophyta</taxon>
        <taxon>Magnoliopsida</taxon>
        <taxon>eudicotyledons</taxon>
        <taxon>Gunneridae</taxon>
        <taxon>Pentapetalae</taxon>
        <taxon>rosids</taxon>
        <taxon>fabids</taxon>
        <taxon>Fabales</taxon>
        <taxon>Fabaceae</taxon>
        <taxon>Caesalpinioideae</taxon>
        <taxon>mimosoid clade</taxon>
        <taxon>Acacieae</taxon>
        <taxon>Acacia</taxon>
    </lineage>
</organism>
<keyword evidence="3" id="KW-1185">Reference proteome</keyword>
<accession>A0AAE1TEX6</accession>
<sequence length="403" mass="45727">MDPHPPPWSGLRSDLLLKIANLLDSGFDRLSFRGVCYSWRCDLPPPSRRSPSPSEYLKFPFPIAPNPNLHPRRQGYFKMVHTTLYSVQPREKITDTCKTTECWIIRIEETRVAGEVRLKHPLAGSEDSKPLSPCFPNGLNLLDHRVSEITKVHDLQFVGNNKKIPEAVNPELFSLRPMKVAVCSKGPDFAVMAIHSYGQLSIWKNDDKKWTWLSNGQGGFCYNDVVCHKGKFYALDYSGLTISVDLSTKIAQVTPATPALATHRYSDNKVNKRLVSYLGDLFLLHRDPGPERGSLAGENSDSVEDVLPLYFDVHKLNEDERKWVPVKSLGNRAMFVGEDCTFCVSTQEWGGCKKNCIYYLDRFFSPEIVLFDMEDCSVKMLSRGSDYSKLFWPPPSWAKVVDV</sequence>
<dbReference type="AlphaFoldDB" id="A0AAE1TEX6"/>
<name>A0AAE1TEX6_9FABA</name>
<feature type="domain" description="KIB1-4 beta-propeller" evidence="1">
    <location>
        <begin position="83"/>
        <end position="364"/>
    </location>
</feature>
<comment type="caution">
    <text evidence="2">The sequence shown here is derived from an EMBL/GenBank/DDBJ whole genome shotgun (WGS) entry which is preliminary data.</text>
</comment>
<reference evidence="2" key="1">
    <citation type="submission" date="2023-10" db="EMBL/GenBank/DDBJ databases">
        <title>Chromosome-level genome of the transformable northern wattle, Acacia crassicarpa.</title>
        <authorList>
            <person name="Massaro I."/>
            <person name="Sinha N.R."/>
            <person name="Poethig S."/>
            <person name="Leichty A.R."/>
        </authorList>
    </citation>
    <scope>NUCLEOTIDE SEQUENCE</scope>
    <source>
        <strain evidence="2">Acra3RX</strain>
        <tissue evidence="2">Leaf</tissue>
    </source>
</reference>